<organism evidence="9 10">
    <name type="scientific">Candidatus Uhrbacteria bacterium CG_4_9_14_0_2_um_filter_41_50</name>
    <dbReference type="NCBI Taxonomy" id="1975031"/>
    <lineage>
        <taxon>Bacteria</taxon>
        <taxon>Candidatus Uhriibacteriota</taxon>
    </lineage>
</organism>
<proteinExistence type="inferred from homology"/>
<feature type="binding site" evidence="5">
    <location>
        <position position="212"/>
    </location>
    <ligand>
        <name>NAD(+)</name>
        <dbReference type="ChEBI" id="CHEBI:57540"/>
    </ligand>
</feature>
<evidence type="ECO:0000256" key="1">
    <source>
        <dbReference type="ARBA" id="ARBA00006382"/>
    </source>
</evidence>
<reference evidence="10" key="1">
    <citation type="submission" date="2017-09" db="EMBL/GenBank/DDBJ databases">
        <title>Depth-based differentiation of microbial function through sediment-hosted aquifers and enrichment of novel symbionts in the deep terrestrial subsurface.</title>
        <authorList>
            <person name="Probst A.J."/>
            <person name="Ladd B."/>
            <person name="Jarett J.K."/>
            <person name="Geller-Mcgrath D.E."/>
            <person name="Sieber C.M.K."/>
            <person name="Emerson J.B."/>
            <person name="Anantharaman K."/>
            <person name="Thomas B.C."/>
            <person name="Malmstrom R."/>
            <person name="Stieglmeier M."/>
            <person name="Klingl A."/>
            <person name="Woyke T."/>
            <person name="Ryan C.M."/>
            <person name="Banfield J.F."/>
        </authorList>
    </citation>
    <scope>NUCLEOTIDE SEQUENCE [LARGE SCALE GENOMIC DNA]</scope>
</reference>
<feature type="binding site" evidence="5">
    <location>
        <position position="67"/>
    </location>
    <ligand>
        <name>substrate</name>
    </ligand>
</feature>
<gene>
    <name evidence="9" type="ORF">CO057_00850</name>
</gene>
<evidence type="ECO:0000313" key="9">
    <source>
        <dbReference type="EMBL" id="PJC24827.1"/>
    </source>
</evidence>
<dbReference type="Proteomes" id="UP000230251">
    <property type="component" value="Unassembled WGS sequence"/>
</dbReference>
<dbReference type="InterPro" id="IPR006096">
    <property type="entry name" value="Glu/Leu/Phe/Val/Trp_DH_C"/>
</dbReference>
<evidence type="ECO:0000256" key="2">
    <source>
        <dbReference type="ARBA" id="ARBA00023002"/>
    </source>
</evidence>
<dbReference type="GO" id="GO:0000166">
    <property type="term" value="F:nucleotide binding"/>
    <property type="evidence" value="ECO:0007669"/>
    <property type="project" value="UniProtKB-KW"/>
</dbReference>
<evidence type="ECO:0000256" key="3">
    <source>
        <dbReference type="PIRNR" id="PIRNR000185"/>
    </source>
</evidence>
<keyword evidence="5" id="KW-0547">Nucleotide-binding</keyword>
<feature type="binding site" evidence="5">
    <location>
        <position position="340"/>
    </location>
    <ligand>
        <name>substrate</name>
    </ligand>
</feature>
<dbReference type="InterPro" id="IPR046346">
    <property type="entry name" value="Aminoacid_DH-like_N_sf"/>
</dbReference>
<comment type="caution">
    <text evidence="9">The sequence shown here is derived from an EMBL/GenBank/DDBJ whole genome shotgun (WGS) entry which is preliminary data.</text>
</comment>
<feature type="domain" description="Glutamate/phenylalanine/leucine/valine/L-tryptophan dehydrogenase C-terminal" evidence="8">
    <location>
        <begin position="174"/>
        <end position="399"/>
    </location>
</feature>
<dbReference type="Pfam" id="PF00208">
    <property type="entry name" value="ELFV_dehydrog"/>
    <property type="match status" value="1"/>
</dbReference>
<feature type="site" description="Important for catalysis" evidence="6">
    <location>
        <position position="143"/>
    </location>
</feature>
<dbReference type="PANTHER" id="PTHR11606">
    <property type="entry name" value="GLUTAMATE DEHYDROGENASE"/>
    <property type="match status" value="1"/>
</dbReference>
<accession>A0A2M8EQ70</accession>
<dbReference type="InterPro" id="IPR033524">
    <property type="entry name" value="Glu/Leu/Phe/Val_DH_AS"/>
</dbReference>
<dbReference type="InterPro" id="IPR006095">
    <property type="entry name" value="Glu/Leu/Phe/Val/Trp_DH"/>
</dbReference>
<dbReference type="GO" id="GO:0004352">
    <property type="term" value="F:glutamate dehydrogenase (NAD+) activity"/>
    <property type="evidence" value="ECO:0007669"/>
    <property type="project" value="TreeGrafter"/>
</dbReference>
<dbReference type="Pfam" id="PF02812">
    <property type="entry name" value="ELFV_dehydrog_N"/>
    <property type="match status" value="1"/>
</dbReference>
<dbReference type="Gene3D" id="3.40.50.10860">
    <property type="entry name" value="Leucine Dehydrogenase, chain A, domain 1"/>
    <property type="match status" value="1"/>
</dbReference>
<sequence length="403" mass="43914">MNNPFENALNQIRRAASLASINQEVLDELSVPMREVRVAIPFVRDNGELQILEGFRVQHNNWRGPFKGGIRYHQNVDIFEVKALATWMTFKCAVAGIPMGGSKGGVTFNPKEYSEAELEKITRGWTRAMKSLIGPEIDVPAPDVNTTPQEMAWIADEFGSPAVVTGKPIANGGSEGRGTATATGGFYVLEALVEKLGLGSEDKKVIVQGFGNAGRIMTEILFAKGWKVIATSDSKGAIFNPEGLDISALGAHKDATRSVQDFSGAQNLTNEEMLELECDVLIPAALENQITEANASNIKAKAIMELANGPTTPEADDILFGRGINVIPDILANSGGVTVSYFEWDQNMKGEHWSETKVDDRLKTTMREAASAVWERKEKYSTDLRRGAFTLALERLSDAHPNS</sequence>
<dbReference type="SUPFAM" id="SSF51735">
    <property type="entry name" value="NAD(P)-binding Rossmann-fold domains"/>
    <property type="match status" value="1"/>
</dbReference>
<dbReference type="InterPro" id="IPR033922">
    <property type="entry name" value="NAD_bind_Glu_DH"/>
</dbReference>
<feature type="binding site" evidence="5">
    <location>
        <position position="181"/>
    </location>
    <ligand>
        <name>NAD(+)</name>
        <dbReference type="ChEBI" id="CHEBI:57540"/>
    </ligand>
</feature>
<evidence type="ECO:0000259" key="8">
    <source>
        <dbReference type="SMART" id="SM00839"/>
    </source>
</evidence>
<dbReference type="PIRSF" id="PIRSF000185">
    <property type="entry name" value="Glu_DH"/>
    <property type="match status" value="1"/>
</dbReference>
<dbReference type="InterPro" id="IPR014362">
    <property type="entry name" value="Glu_DH"/>
</dbReference>
<dbReference type="SUPFAM" id="SSF53223">
    <property type="entry name" value="Aminoacid dehydrogenase-like, N-terminal domain"/>
    <property type="match status" value="1"/>
</dbReference>
<feature type="binding site" evidence="5">
    <location>
        <position position="91"/>
    </location>
    <ligand>
        <name>substrate</name>
    </ligand>
</feature>
<dbReference type="SMART" id="SM00839">
    <property type="entry name" value="ELFV_dehydrog"/>
    <property type="match status" value="1"/>
</dbReference>
<dbReference type="PRINTS" id="PR00082">
    <property type="entry name" value="GLFDHDRGNASE"/>
</dbReference>
<dbReference type="CDD" id="cd01076">
    <property type="entry name" value="NAD_bind_1_Glu_DH"/>
    <property type="match status" value="1"/>
</dbReference>
<dbReference type="PROSITE" id="PS00074">
    <property type="entry name" value="GLFV_DEHYDROGENASE"/>
    <property type="match status" value="1"/>
</dbReference>
<comment type="similarity">
    <text evidence="1 3 7">Belongs to the Glu/Leu/Phe/Val dehydrogenases family.</text>
</comment>
<feature type="active site" description="Proton donor" evidence="4">
    <location>
        <position position="103"/>
    </location>
</feature>
<dbReference type="AlphaFoldDB" id="A0A2M8EQ70"/>
<dbReference type="EMBL" id="PFSI01000016">
    <property type="protein sequence ID" value="PJC24827.1"/>
    <property type="molecule type" value="Genomic_DNA"/>
</dbReference>
<keyword evidence="2 3" id="KW-0560">Oxidoreductase</keyword>
<dbReference type="InterPro" id="IPR036291">
    <property type="entry name" value="NAD(P)-bd_dom_sf"/>
</dbReference>
<dbReference type="InterPro" id="IPR006097">
    <property type="entry name" value="Glu/Leu/Phe/Val/Trp_DH_dimer"/>
</dbReference>
<evidence type="ECO:0000256" key="6">
    <source>
        <dbReference type="PIRSR" id="PIRSR000185-3"/>
    </source>
</evidence>
<evidence type="ECO:0000256" key="4">
    <source>
        <dbReference type="PIRSR" id="PIRSR000185-1"/>
    </source>
</evidence>
<protein>
    <recommendedName>
        <fullName evidence="3">Glutamate dehydrogenase</fullName>
    </recommendedName>
</protein>
<name>A0A2M8EQ70_9BACT</name>
<keyword evidence="5" id="KW-0520">NAD</keyword>
<dbReference type="Gene3D" id="3.40.50.720">
    <property type="entry name" value="NAD(P)-binding Rossmann-like Domain"/>
    <property type="match status" value="1"/>
</dbReference>
<evidence type="ECO:0000313" key="10">
    <source>
        <dbReference type="Proteomes" id="UP000230251"/>
    </source>
</evidence>
<evidence type="ECO:0000256" key="7">
    <source>
        <dbReference type="RuleBase" id="RU004417"/>
    </source>
</evidence>
<evidence type="ECO:0000256" key="5">
    <source>
        <dbReference type="PIRSR" id="PIRSR000185-2"/>
    </source>
</evidence>
<dbReference type="PANTHER" id="PTHR11606:SF13">
    <property type="entry name" value="GLUTAMATE DEHYDROGENASE 1, MITOCHONDRIAL"/>
    <property type="match status" value="1"/>
</dbReference>
<dbReference type="GO" id="GO:0006538">
    <property type="term" value="P:L-glutamate catabolic process"/>
    <property type="evidence" value="ECO:0007669"/>
    <property type="project" value="TreeGrafter"/>
</dbReference>